<evidence type="ECO:0000256" key="3">
    <source>
        <dbReference type="ARBA" id="ARBA00014577"/>
    </source>
</evidence>
<evidence type="ECO:0000256" key="1">
    <source>
        <dbReference type="ARBA" id="ARBA00004123"/>
    </source>
</evidence>
<evidence type="ECO:0000259" key="5">
    <source>
        <dbReference type="Pfam" id="PF03178"/>
    </source>
</evidence>
<dbReference type="Pfam" id="PF23726">
    <property type="entry name" value="Beta-prop_RSE1_2nd"/>
    <property type="match status" value="1"/>
</dbReference>
<evidence type="ECO:0000256" key="4">
    <source>
        <dbReference type="ARBA" id="ARBA00023242"/>
    </source>
</evidence>
<keyword evidence="4" id="KW-0539">Nucleus</keyword>
<dbReference type="GO" id="GO:0005634">
    <property type="term" value="C:nucleus"/>
    <property type="evidence" value="ECO:0007669"/>
    <property type="project" value="UniProtKB-SubCell"/>
</dbReference>
<comment type="subcellular location">
    <subcellularLocation>
        <location evidence="1">Nucleus</location>
    </subcellularLocation>
</comment>
<dbReference type="Pfam" id="PF10433">
    <property type="entry name" value="Beta-prop_RSE1_1st"/>
    <property type="match status" value="1"/>
</dbReference>
<feature type="domain" description="RSE1/DDB1/CPSF1 first beta-propeller" evidence="6">
    <location>
        <begin position="14"/>
        <end position="423"/>
    </location>
</feature>
<sequence length="1270" mass="138400">MPFLASTTKPPTAVSGAVTGNFLGDGEKLVLLSRLNIVSLFRADDHSFEHVADFSLFASLRFVESLPLFDNRGCGRHVVFFLSVKQEVSVVAFERRNNGLIGMVTLFHGDVETYFHQGKINDASLCCSGVYRSTTGNLLPIVIFSIYRGGVIGFDVAAAISGYSRDSKTAAAALNALFPSDYVQGVLKKTKRRSNFAHGNFAAAEIDVRSIALDHRDGIDGAVSLLVLYADLTGKTHVSEYLVNFWRNADQRRVPKTQGRSRIPEALNILPGGDIIQRKGLLSTSVETNACLLHVVPDGFFILGPQLLTFCSWKSSGVQSGSSKNVTTLEVPRLGAYVEPVCCATLPGQELLILFEDGSYLKVSVRDDCEGLNSGKSMLSQSSGAPLRTIPKCVAVVGECCVVGSHMDHTLWMRWLTGESGVLVYNCGPVFDVTVAADGSRTSVIAGTGVGLNGGLSFVRSAVSVRQDIRVTGLQNVRQISVSEDTIIFSLPGYSRVCRYCVRETMVLEEIHNTFFGTEETLLLEYNNERNVFLQVTTAGLRNVWPDRGEYVIRVINNDIGHAHASEGLLVFSNPANLYVFCMKTLTPVATLCLADAISCLLVFSSNSLLVGTWGSCAVHLYELHDGMIQSKVILQCSATPCSMCVVFHSGGHRLLVGLHNGYVADVPISGANVYGEMVETMLTTQPVRLFNLESHAAVLCLGEIPLILIVTNTGFQLTGIDFRDVSACAIMPKMRSPSRYIFFSKSECALILGSITSVQKLNTDYVGLKATATCVKYMPWWNILVLSIRRIEKDQVVSTMGHEVSNLSVLLDEPNSFELLENERCAFIDCVALGQANEWGSCGEVASDAGVVLIGTTFVFPDEQLSRSSRFMWCTVEVAKLRTEKTLLRLQGSKDVEGALQCCCIVPNYAGRVALGIGGCVVLYSWNAADATFVAEETIQIGTLIVRLIPVMQKEVSYIVASDARHSCFFVRIDTIQGSLNIVARDPELRGVMDCAILQYESRHDVCLGDDLFNFFCVSHVEPLANSSGVSAPAMPTKKLQTTAQYHMGDLITVMHQGSFAPCSVLNDVVPIPATLVRGVCGPQIVYGTSHGAFGAITPISSETFILLKGLEVSVASVVPPLGGFTHASFREVLRVGQERGASRNASFQVTNPQATELFNRRRRRCVPRGVCCGDVVEMFLTLSGGDQLRVVQEANQHVRRWFAYAWPTLEEYAMSDLDDFSSNQGDELAPDRIVDAEINSLLLRQALPTLSLTVEAVTAFIQTIQRIH</sequence>
<dbReference type="GO" id="GO:0003676">
    <property type="term" value="F:nucleic acid binding"/>
    <property type="evidence" value="ECO:0007669"/>
    <property type="project" value="InterPro"/>
</dbReference>
<feature type="domain" description="RSE1/DDB1/CPSF1 C-terminal" evidence="5">
    <location>
        <begin position="816"/>
        <end position="1136"/>
    </location>
</feature>
<dbReference type="GeneID" id="92378973"/>
<protein>
    <recommendedName>
        <fullName evidence="3">DNA damage-binding protein 1</fullName>
    </recommendedName>
</protein>
<evidence type="ECO:0000259" key="6">
    <source>
        <dbReference type="Pfam" id="PF10433"/>
    </source>
</evidence>
<accession>A0A1G4I9N9</accession>
<dbReference type="InterPro" id="IPR004871">
    <property type="entry name" value="RSE1/DDB1/CPSF1_C"/>
</dbReference>
<dbReference type="AlphaFoldDB" id="A0A1G4I9N9"/>
<dbReference type="InterPro" id="IPR015943">
    <property type="entry name" value="WD40/YVTN_repeat-like_dom_sf"/>
</dbReference>
<dbReference type="InterPro" id="IPR018846">
    <property type="entry name" value="Beta-prop_RSE1/DDB1/CPSF1_1st"/>
</dbReference>
<dbReference type="RefSeq" id="XP_067079959.1">
    <property type="nucleotide sequence ID" value="XM_067223858.1"/>
</dbReference>
<evidence type="ECO:0000259" key="7">
    <source>
        <dbReference type="Pfam" id="PF23726"/>
    </source>
</evidence>
<dbReference type="Gene3D" id="1.10.150.910">
    <property type="match status" value="1"/>
</dbReference>
<dbReference type="Pfam" id="PF03178">
    <property type="entry name" value="CPSF_A"/>
    <property type="match status" value="1"/>
</dbReference>
<comment type="similarity">
    <text evidence="2">Belongs to the DDB1 family.</text>
</comment>
<dbReference type="SUPFAM" id="SSF50998">
    <property type="entry name" value="Quinoprotein alcohol dehydrogenase-like"/>
    <property type="match status" value="1"/>
</dbReference>
<dbReference type="Proteomes" id="UP000195570">
    <property type="component" value="Unassembled WGS sequence"/>
</dbReference>
<dbReference type="EMBL" id="CZPT02001101">
    <property type="protein sequence ID" value="SCU68894.1"/>
    <property type="molecule type" value="Genomic_DNA"/>
</dbReference>
<evidence type="ECO:0000256" key="2">
    <source>
        <dbReference type="ARBA" id="ARBA00007453"/>
    </source>
</evidence>
<dbReference type="InterPro" id="IPR011047">
    <property type="entry name" value="Quinoprotein_ADH-like_sf"/>
</dbReference>
<proteinExistence type="inferred from homology"/>
<evidence type="ECO:0000313" key="8">
    <source>
        <dbReference type="EMBL" id="SCU68894.1"/>
    </source>
</evidence>
<dbReference type="VEuPathDB" id="TriTrypDB:TEOVI_000503300"/>
<dbReference type="PANTHER" id="PTHR10644">
    <property type="entry name" value="DNA REPAIR/RNA PROCESSING CPSF FAMILY"/>
    <property type="match status" value="1"/>
</dbReference>
<gene>
    <name evidence="8" type="ORF">TEOVI_000503300</name>
</gene>
<dbReference type="InterPro" id="IPR058543">
    <property type="entry name" value="Beta-prop_RSE1/DDB1/CPSF1_2nd"/>
</dbReference>
<dbReference type="Gene3D" id="2.130.10.10">
    <property type="entry name" value="YVTN repeat-like/Quinoprotein amine dehydrogenase"/>
    <property type="match status" value="2"/>
</dbReference>
<dbReference type="InterPro" id="IPR050358">
    <property type="entry name" value="RSE1/DDB1/CFT1"/>
</dbReference>
<organism evidence="8 9">
    <name type="scientific">Trypanosoma equiperdum</name>
    <dbReference type="NCBI Taxonomy" id="5694"/>
    <lineage>
        <taxon>Eukaryota</taxon>
        <taxon>Discoba</taxon>
        <taxon>Euglenozoa</taxon>
        <taxon>Kinetoplastea</taxon>
        <taxon>Metakinetoplastina</taxon>
        <taxon>Trypanosomatida</taxon>
        <taxon>Trypanosomatidae</taxon>
        <taxon>Trypanosoma</taxon>
    </lineage>
</organism>
<keyword evidence="9" id="KW-1185">Reference proteome</keyword>
<comment type="caution">
    <text evidence="8">The sequence shown here is derived from an EMBL/GenBank/DDBJ whole genome shotgun (WGS) entry which is preliminary data.</text>
</comment>
<reference evidence="8" key="1">
    <citation type="submission" date="2016-09" db="EMBL/GenBank/DDBJ databases">
        <authorList>
            <person name="Hebert L."/>
            <person name="Moumen B."/>
        </authorList>
    </citation>
    <scope>NUCLEOTIDE SEQUENCE [LARGE SCALE GENOMIC DNA]</scope>
    <source>
        <strain evidence="8">OVI</strain>
    </source>
</reference>
<evidence type="ECO:0000313" key="9">
    <source>
        <dbReference type="Proteomes" id="UP000195570"/>
    </source>
</evidence>
<feature type="domain" description="RSE1/DDB1/CPSF1 second beta-propeller" evidence="7">
    <location>
        <begin position="481"/>
        <end position="733"/>
    </location>
</feature>
<name>A0A1G4I9N9_TRYEQ</name>